<evidence type="ECO:0000256" key="1">
    <source>
        <dbReference type="SAM" id="MobiDB-lite"/>
    </source>
</evidence>
<protein>
    <submittedName>
        <fullName evidence="2">Uncharacterized protein</fullName>
    </submittedName>
</protein>
<feature type="compositionally biased region" description="Acidic residues" evidence="1">
    <location>
        <begin position="44"/>
        <end position="63"/>
    </location>
</feature>
<feature type="region of interest" description="Disordered" evidence="1">
    <location>
        <begin position="1"/>
        <end position="23"/>
    </location>
</feature>
<sequence length="175" mass="19352">MSFTGETEGTVNKALHGKCRSRARRRLTEDAWSMLEFSIPEPVNENEGEMEEVPDEDNADDQDDGGKPSIELILAAMEKASLTGPPSHVPQFTPKKVRGRGPNGVEEDAVVDTAAEVTLVSDRMMDTVPGEISVLEHVIMKTAGRDLRMKVWHHRINSKANGATLGFYRLVLLLR</sequence>
<reference evidence="2" key="1">
    <citation type="submission" date="2022-11" db="EMBL/GenBank/DDBJ databases">
        <title>Centuries of genome instability and evolution in soft-shell clam transmissible cancer (bioRxiv).</title>
        <authorList>
            <person name="Hart S.F.M."/>
            <person name="Yonemitsu M.A."/>
            <person name="Giersch R.M."/>
            <person name="Beal B.F."/>
            <person name="Arriagada G."/>
            <person name="Davis B.W."/>
            <person name="Ostrander E.A."/>
            <person name="Goff S.P."/>
            <person name="Metzger M.J."/>
        </authorList>
    </citation>
    <scope>NUCLEOTIDE SEQUENCE</scope>
    <source>
        <strain evidence="2">MELC-2E11</strain>
        <tissue evidence="2">Siphon/mantle</tissue>
    </source>
</reference>
<feature type="region of interest" description="Disordered" evidence="1">
    <location>
        <begin position="82"/>
        <end position="104"/>
    </location>
</feature>
<name>A0ABY7EUY1_MYAAR</name>
<proteinExistence type="predicted"/>
<feature type="compositionally biased region" description="Polar residues" evidence="1">
    <location>
        <begin position="1"/>
        <end position="10"/>
    </location>
</feature>
<dbReference type="EMBL" id="CP111020">
    <property type="protein sequence ID" value="WAR13760.1"/>
    <property type="molecule type" value="Genomic_DNA"/>
</dbReference>
<evidence type="ECO:0000313" key="3">
    <source>
        <dbReference type="Proteomes" id="UP001164746"/>
    </source>
</evidence>
<feature type="region of interest" description="Disordered" evidence="1">
    <location>
        <begin position="37"/>
        <end position="68"/>
    </location>
</feature>
<dbReference type="Proteomes" id="UP001164746">
    <property type="component" value="Chromosome 9"/>
</dbReference>
<evidence type="ECO:0000313" key="2">
    <source>
        <dbReference type="EMBL" id="WAR13760.1"/>
    </source>
</evidence>
<organism evidence="2 3">
    <name type="scientific">Mya arenaria</name>
    <name type="common">Soft-shell clam</name>
    <dbReference type="NCBI Taxonomy" id="6604"/>
    <lineage>
        <taxon>Eukaryota</taxon>
        <taxon>Metazoa</taxon>
        <taxon>Spiralia</taxon>
        <taxon>Lophotrochozoa</taxon>
        <taxon>Mollusca</taxon>
        <taxon>Bivalvia</taxon>
        <taxon>Autobranchia</taxon>
        <taxon>Heteroconchia</taxon>
        <taxon>Euheterodonta</taxon>
        <taxon>Imparidentia</taxon>
        <taxon>Neoheterodontei</taxon>
        <taxon>Myida</taxon>
        <taxon>Myoidea</taxon>
        <taxon>Myidae</taxon>
        <taxon>Mya</taxon>
    </lineage>
</organism>
<accession>A0ABY7EUY1</accession>
<keyword evidence="3" id="KW-1185">Reference proteome</keyword>
<gene>
    <name evidence="2" type="ORF">MAR_003865</name>
</gene>